<feature type="transmembrane region" description="Helical" evidence="1">
    <location>
        <begin position="89"/>
        <end position="109"/>
    </location>
</feature>
<feature type="transmembrane region" description="Helical" evidence="1">
    <location>
        <begin position="39"/>
        <end position="57"/>
    </location>
</feature>
<dbReference type="OrthoDB" id="3791039at2"/>
<dbReference type="RefSeq" id="WP_135078843.1">
    <property type="nucleotide sequence ID" value="NZ_CP038267.1"/>
</dbReference>
<feature type="transmembrane region" description="Helical" evidence="1">
    <location>
        <begin position="62"/>
        <end position="83"/>
    </location>
</feature>
<dbReference type="AlphaFoldDB" id="A0A4P7GN09"/>
<dbReference type="EMBL" id="CP038267">
    <property type="protein sequence ID" value="QBR93423.1"/>
    <property type="molecule type" value="Genomic_DNA"/>
</dbReference>
<name>A0A4P7GN09_9ACTN</name>
<protein>
    <submittedName>
        <fullName evidence="2">Uncharacterized protein</fullName>
    </submittedName>
</protein>
<keyword evidence="3" id="KW-1185">Reference proteome</keyword>
<accession>A0A4P7GN09</accession>
<gene>
    <name evidence="2" type="ORF">EXE57_14955</name>
</gene>
<evidence type="ECO:0000313" key="2">
    <source>
        <dbReference type="EMBL" id="QBR93423.1"/>
    </source>
</evidence>
<evidence type="ECO:0000256" key="1">
    <source>
        <dbReference type="SAM" id="Phobius"/>
    </source>
</evidence>
<reference evidence="2 3" key="1">
    <citation type="submission" date="2019-03" db="EMBL/GenBank/DDBJ databases">
        <title>Three New Species of Nocardioides, Nocardioides euryhalodurans sp. nov., Nocardioides seonyuensis sp. nov. and Nocardioides eburneoflavus sp. nov., Iolated from Soil.</title>
        <authorList>
            <person name="Roh S.G."/>
            <person name="Lee C."/>
            <person name="Kim M.-K."/>
            <person name="Kim S.B."/>
        </authorList>
    </citation>
    <scope>NUCLEOTIDE SEQUENCE [LARGE SCALE GENOMIC DNA]</scope>
    <source>
        <strain evidence="2 3">MMS17-SY117</strain>
    </source>
</reference>
<organism evidence="2 3">
    <name type="scientific">Nocardioides euryhalodurans</name>
    <dbReference type="NCBI Taxonomy" id="2518370"/>
    <lineage>
        <taxon>Bacteria</taxon>
        <taxon>Bacillati</taxon>
        <taxon>Actinomycetota</taxon>
        <taxon>Actinomycetes</taxon>
        <taxon>Propionibacteriales</taxon>
        <taxon>Nocardioidaceae</taxon>
        <taxon>Nocardioides</taxon>
    </lineage>
</organism>
<dbReference type="KEGG" id="noy:EXE57_14955"/>
<keyword evidence="1" id="KW-1133">Transmembrane helix</keyword>
<evidence type="ECO:0000313" key="3">
    <source>
        <dbReference type="Proteomes" id="UP000294894"/>
    </source>
</evidence>
<dbReference type="Proteomes" id="UP000294894">
    <property type="component" value="Chromosome"/>
</dbReference>
<keyword evidence="1" id="KW-0812">Transmembrane</keyword>
<proteinExistence type="predicted"/>
<keyword evidence="1" id="KW-0472">Membrane</keyword>
<sequence length="129" mass="13043">MNLRVLGLVAGLLGGLCWAVRWGVELAGSSPSWGDTAQLAGLVLIGLALAVVGAGLVSRSALWLRVIVAVAFPLLVWSVYLVVKGDADGVTLDGVLGALAVVGSAVLLATGRRSDPAPRGGRHGSHASR</sequence>